<feature type="compositionally biased region" description="Basic residues" evidence="2">
    <location>
        <begin position="91"/>
        <end position="100"/>
    </location>
</feature>
<organism evidence="4 5">
    <name type="scientific">Linnemannia schmuckeri</name>
    <dbReference type="NCBI Taxonomy" id="64567"/>
    <lineage>
        <taxon>Eukaryota</taxon>
        <taxon>Fungi</taxon>
        <taxon>Fungi incertae sedis</taxon>
        <taxon>Mucoromycota</taxon>
        <taxon>Mortierellomycotina</taxon>
        <taxon>Mortierellomycetes</taxon>
        <taxon>Mortierellales</taxon>
        <taxon>Mortierellaceae</taxon>
        <taxon>Linnemannia</taxon>
    </lineage>
</organism>
<dbReference type="PANTHER" id="PTHR28626">
    <property type="entry name" value="SRR1-LIKE PROTEIN"/>
    <property type="match status" value="1"/>
</dbReference>
<dbReference type="Pfam" id="PF07985">
    <property type="entry name" value="SRR1"/>
    <property type="match status" value="1"/>
</dbReference>
<feature type="region of interest" description="Disordered" evidence="2">
    <location>
        <begin position="35"/>
        <end position="113"/>
    </location>
</feature>
<evidence type="ECO:0000256" key="1">
    <source>
        <dbReference type="ARBA" id="ARBA00009856"/>
    </source>
</evidence>
<evidence type="ECO:0000313" key="4">
    <source>
        <dbReference type="EMBL" id="KAF9147137.1"/>
    </source>
</evidence>
<keyword evidence="5" id="KW-1185">Reference proteome</keyword>
<feature type="compositionally biased region" description="Basic and acidic residues" evidence="2">
    <location>
        <begin position="180"/>
        <end position="198"/>
    </location>
</feature>
<dbReference type="PANTHER" id="PTHR28626:SF3">
    <property type="entry name" value="SRR1-LIKE PROTEIN"/>
    <property type="match status" value="1"/>
</dbReference>
<reference evidence="4" key="1">
    <citation type="journal article" date="2020" name="Fungal Divers.">
        <title>Resolving the Mortierellaceae phylogeny through synthesis of multi-gene phylogenetics and phylogenomics.</title>
        <authorList>
            <person name="Vandepol N."/>
            <person name="Liber J."/>
            <person name="Desiro A."/>
            <person name="Na H."/>
            <person name="Kennedy M."/>
            <person name="Barry K."/>
            <person name="Grigoriev I.V."/>
            <person name="Miller A.N."/>
            <person name="O'Donnell K."/>
            <person name="Stajich J.E."/>
            <person name="Bonito G."/>
        </authorList>
    </citation>
    <scope>NUCLEOTIDE SEQUENCE</scope>
    <source>
        <strain evidence="4">NRRL 6426</strain>
    </source>
</reference>
<comment type="caution">
    <text evidence="4">The sequence shown here is derived from an EMBL/GenBank/DDBJ whole genome shotgun (WGS) entry which is preliminary data.</text>
</comment>
<dbReference type="Proteomes" id="UP000748756">
    <property type="component" value="Unassembled WGS sequence"/>
</dbReference>
<dbReference type="GO" id="GO:0005634">
    <property type="term" value="C:nucleus"/>
    <property type="evidence" value="ECO:0007669"/>
    <property type="project" value="TreeGrafter"/>
</dbReference>
<evidence type="ECO:0000313" key="5">
    <source>
        <dbReference type="Proteomes" id="UP000748756"/>
    </source>
</evidence>
<dbReference type="AlphaFoldDB" id="A0A9P5RTB0"/>
<gene>
    <name evidence="4" type="ORF">BG015_011278</name>
</gene>
<dbReference type="OrthoDB" id="551431at2759"/>
<sequence length="400" mass="45517">MKINVTSLNWQRMDNMDKEQLSDMQHTADTPVVQEKEEEFTFVSRKKNSRRQNGASGTAITTPPRPDISPSRATVKETEETSLPGWGSNKKPGKIKKNSQRAKMMGSRGVDQEERTLEWGQRLMDDRVMTFKQSKFYAAFQELVKLTLCPPCKKQQQPPINKDTQRRSPLISKDIAPQLESKDNRNKEPVIEQSHEDDPTQLDRAAAVTSVDQHPSRSYFVDMICYGIGSIESSRNAQFQLAMALCLKEILQLSGTVSIFDPIMTSYDCQLVEHLGMKVLTGDGRSRQPVEVQTLYYMPHCPKGLYSLILETNWSRKCLDKLAILGNRFTMYDESPSFRKVSKQAPFILPGLSIARISLFPTIKFEDNTVFNDLGFHCFPTDQKLPDVDLADREVDPELL</sequence>
<feature type="domain" description="SRR1-like" evidence="3">
    <location>
        <begin position="212"/>
        <end position="378"/>
    </location>
</feature>
<proteinExistence type="inferred from homology"/>
<evidence type="ECO:0000256" key="2">
    <source>
        <dbReference type="SAM" id="MobiDB-lite"/>
    </source>
</evidence>
<accession>A0A9P5RTB0</accession>
<evidence type="ECO:0000259" key="3">
    <source>
        <dbReference type="Pfam" id="PF07985"/>
    </source>
</evidence>
<name>A0A9P5RTB0_9FUNG</name>
<dbReference type="GO" id="GO:0005737">
    <property type="term" value="C:cytoplasm"/>
    <property type="evidence" value="ECO:0007669"/>
    <property type="project" value="TreeGrafter"/>
</dbReference>
<protein>
    <recommendedName>
        <fullName evidence="3">SRR1-like domain-containing protein</fullName>
    </recommendedName>
</protein>
<dbReference type="InterPro" id="IPR040044">
    <property type="entry name" value="SRR1L"/>
</dbReference>
<dbReference type="EMBL" id="JAAAUQ010000860">
    <property type="protein sequence ID" value="KAF9147137.1"/>
    <property type="molecule type" value="Genomic_DNA"/>
</dbReference>
<feature type="region of interest" description="Disordered" evidence="2">
    <location>
        <begin position="154"/>
        <end position="202"/>
    </location>
</feature>
<comment type="similarity">
    <text evidence="1">Belongs to the SRR1 family.</text>
</comment>
<dbReference type="InterPro" id="IPR012942">
    <property type="entry name" value="SRR1-like"/>
</dbReference>
<feature type="compositionally biased region" description="Polar residues" evidence="2">
    <location>
        <begin position="51"/>
        <end position="61"/>
    </location>
</feature>